<feature type="compositionally biased region" description="Polar residues" evidence="5">
    <location>
        <begin position="1"/>
        <end position="15"/>
    </location>
</feature>
<dbReference type="SUPFAM" id="SSF49879">
    <property type="entry name" value="SMAD/FHA domain"/>
    <property type="match status" value="1"/>
</dbReference>
<dbReference type="InterPro" id="IPR001932">
    <property type="entry name" value="PPM-type_phosphatase-like_dom"/>
</dbReference>
<dbReference type="InterPro" id="IPR000222">
    <property type="entry name" value="PP2C_BS"/>
</dbReference>
<keyword evidence="3" id="KW-0378">Hydrolase</keyword>
<evidence type="ECO:0000256" key="3">
    <source>
        <dbReference type="ARBA" id="ARBA00022801"/>
    </source>
</evidence>
<protein>
    <recommendedName>
        <fullName evidence="9">Protein-serine/threonine phosphatase</fullName>
    </recommendedName>
</protein>
<comment type="subcellular location">
    <subcellularLocation>
        <location evidence="1">Membrane</location>
        <topology evidence="1">Peripheral membrane protein</topology>
    </subcellularLocation>
</comment>
<accession>A0A7S0XEJ1</accession>
<evidence type="ECO:0000256" key="5">
    <source>
        <dbReference type="SAM" id="MobiDB-lite"/>
    </source>
</evidence>
<dbReference type="Pfam" id="PF00481">
    <property type="entry name" value="PP2C"/>
    <property type="match status" value="1"/>
</dbReference>
<name>A0A7S0XEJ1_9STRA</name>
<dbReference type="PANTHER" id="PTHR13832:SF589">
    <property type="entry name" value="[PYRUVATE DEHYDROGENASE [ACETYL-TRANSFERRING]]-PHOSPHATASE 2, MITOCHONDRIAL"/>
    <property type="match status" value="1"/>
</dbReference>
<dbReference type="SMART" id="SM00332">
    <property type="entry name" value="PP2Cc"/>
    <property type="match status" value="1"/>
</dbReference>
<dbReference type="GO" id="GO:0004722">
    <property type="term" value="F:protein serine/threonine phosphatase activity"/>
    <property type="evidence" value="ECO:0007669"/>
    <property type="project" value="InterPro"/>
</dbReference>
<evidence type="ECO:0008006" key="9">
    <source>
        <dbReference type="Google" id="ProtNLM"/>
    </source>
</evidence>
<dbReference type="Pfam" id="PF00498">
    <property type="entry name" value="FHA"/>
    <property type="match status" value="1"/>
</dbReference>
<evidence type="ECO:0000256" key="2">
    <source>
        <dbReference type="ARBA" id="ARBA00022723"/>
    </source>
</evidence>
<dbReference type="GO" id="GO:0016020">
    <property type="term" value="C:membrane"/>
    <property type="evidence" value="ECO:0007669"/>
    <property type="project" value="UniProtKB-SubCell"/>
</dbReference>
<dbReference type="CDD" id="cd00060">
    <property type="entry name" value="FHA"/>
    <property type="match status" value="1"/>
</dbReference>
<dbReference type="InterPro" id="IPR008984">
    <property type="entry name" value="SMAD_FHA_dom_sf"/>
</dbReference>
<dbReference type="AlphaFoldDB" id="A0A7S0XEJ1"/>
<dbReference type="PANTHER" id="PTHR13832">
    <property type="entry name" value="PROTEIN PHOSPHATASE 2C"/>
    <property type="match status" value="1"/>
</dbReference>
<reference evidence="8" key="1">
    <citation type="submission" date="2021-01" db="EMBL/GenBank/DDBJ databases">
        <authorList>
            <person name="Corre E."/>
            <person name="Pelletier E."/>
            <person name="Niang G."/>
            <person name="Scheremetjew M."/>
            <person name="Finn R."/>
            <person name="Kale V."/>
            <person name="Holt S."/>
            <person name="Cochrane G."/>
            <person name="Meng A."/>
            <person name="Brown T."/>
            <person name="Cohen L."/>
        </authorList>
    </citation>
    <scope>NUCLEOTIDE SEQUENCE</scope>
    <source>
        <strain evidence="8">UTEXLB2642</strain>
    </source>
</reference>
<proteinExistence type="predicted"/>
<evidence type="ECO:0000256" key="1">
    <source>
        <dbReference type="ARBA" id="ARBA00004170"/>
    </source>
</evidence>
<evidence type="ECO:0000256" key="4">
    <source>
        <dbReference type="ARBA" id="ARBA00022912"/>
    </source>
</evidence>
<sequence>MTSMAANYDFSQGEETLSREHPISEFLRNQTNNIKDMTQEEFIKSYEAHIESKEKITKETISRSGSTSKSVLVDKNLNHNHNRELVENTLNKIVLKFTTVSESCNEAPSFTVSTKGANIGSGSTNEIYIPSDLRLNKDAHATINYSKGSFYICDNGYDNPASIRIGVGTGHRMTWYLENNARFSAGNSVFCSEGIDEDGNLVLKVLEGPLKNEKRVVTKRGASFGRSSENTISVPDRELSRKHSRLEYDQRVNKYLVCDVGSTNGTYMQLVGPYAGPFKLSLTDHILVGRTGFSVNRYDYGLSEEIGFRPTMEDACTIVQHLNISSLNVPSLSPQSFFGVFDGHGGNQASHYLSQNLHINIADGLLGESGEMLKLLQDIDPSELINMNDNYPPIQLLDEVVIRSLKQTFLRTDNDFINKSTNSQHGSTATTALILGARLYAANVGDSRVILCRNFKAISMTQDHKPSREDECKRIRDAGGFVINNRVMGELAVSRAFGDSEFKKGIQGIVEQDLATHQLREGVEIDTTNWNQPLIVADPDIQATNISENDQFLLLACDGLFDVFTPEDIVTFVKSNMEEHHDSQRCCQNLTYEAIRKRNSRDNVSVILIILNPWY</sequence>
<dbReference type="Gene3D" id="2.60.200.20">
    <property type="match status" value="1"/>
</dbReference>
<evidence type="ECO:0000313" key="8">
    <source>
        <dbReference type="EMBL" id="CAD8718021.1"/>
    </source>
</evidence>
<organism evidence="8">
    <name type="scientific">Chromulina nebulosa</name>
    <dbReference type="NCBI Taxonomy" id="96789"/>
    <lineage>
        <taxon>Eukaryota</taxon>
        <taxon>Sar</taxon>
        <taxon>Stramenopiles</taxon>
        <taxon>Ochrophyta</taxon>
        <taxon>Chrysophyceae</taxon>
        <taxon>Chromulinales</taxon>
        <taxon>Chromulinaceae</taxon>
        <taxon>Chromulina</taxon>
    </lineage>
</organism>
<dbReference type="EMBL" id="HBFD01004042">
    <property type="protein sequence ID" value="CAD8718021.1"/>
    <property type="molecule type" value="Transcribed_RNA"/>
</dbReference>
<dbReference type="PROSITE" id="PS50006">
    <property type="entry name" value="FHA_DOMAIN"/>
    <property type="match status" value="1"/>
</dbReference>
<dbReference type="InterPro" id="IPR015655">
    <property type="entry name" value="PP2C"/>
</dbReference>
<dbReference type="SUPFAM" id="SSF81606">
    <property type="entry name" value="PP2C-like"/>
    <property type="match status" value="1"/>
</dbReference>
<gene>
    <name evidence="8" type="ORF">CNEB1095_LOCUS2632</name>
</gene>
<keyword evidence="2" id="KW-0479">Metal-binding</keyword>
<dbReference type="GO" id="GO:0046872">
    <property type="term" value="F:metal ion binding"/>
    <property type="evidence" value="ECO:0007669"/>
    <property type="project" value="UniProtKB-KW"/>
</dbReference>
<evidence type="ECO:0000259" key="7">
    <source>
        <dbReference type="PROSITE" id="PS51746"/>
    </source>
</evidence>
<dbReference type="CDD" id="cd00143">
    <property type="entry name" value="PP2Cc"/>
    <property type="match status" value="1"/>
</dbReference>
<dbReference type="PROSITE" id="PS01032">
    <property type="entry name" value="PPM_1"/>
    <property type="match status" value="1"/>
</dbReference>
<dbReference type="PROSITE" id="PS51746">
    <property type="entry name" value="PPM_2"/>
    <property type="match status" value="1"/>
</dbReference>
<evidence type="ECO:0000259" key="6">
    <source>
        <dbReference type="PROSITE" id="PS50006"/>
    </source>
</evidence>
<feature type="domain" description="FHA" evidence="6">
    <location>
        <begin position="222"/>
        <end position="269"/>
    </location>
</feature>
<dbReference type="InterPro" id="IPR000253">
    <property type="entry name" value="FHA_dom"/>
</dbReference>
<keyword evidence="4" id="KW-0904">Protein phosphatase</keyword>
<dbReference type="Gene3D" id="3.60.40.10">
    <property type="entry name" value="PPM-type phosphatase domain"/>
    <property type="match status" value="1"/>
</dbReference>
<feature type="region of interest" description="Disordered" evidence="5">
    <location>
        <begin position="1"/>
        <end position="24"/>
    </location>
</feature>
<dbReference type="InterPro" id="IPR036457">
    <property type="entry name" value="PPM-type-like_dom_sf"/>
</dbReference>
<feature type="domain" description="PPM-type phosphatase" evidence="7">
    <location>
        <begin position="299"/>
        <end position="611"/>
    </location>
</feature>